<evidence type="ECO:0000313" key="1">
    <source>
        <dbReference type="EMBL" id="MBX23707.1"/>
    </source>
</evidence>
<proteinExistence type="predicted"/>
<dbReference type="AlphaFoldDB" id="A0A2P2M0F4"/>
<dbReference type="EMBL" id="GGEC01043223">
    <property type="protein sequence ID" value="MBX23707.1"/>
    <property type="molecule type" value="Transcribed_RNA"/>
</dbReference>
<organism evidence="1">
    <name type="scientific">Rhizophora mucronata</name>
    <name type="common">Asiatic mangrove</name>
    <dbReference type="NCBI Taxonomy" id="61149"/>
    <lineage>
        <taxon>Eukaryota</taxon>
        <taxon>Viridiplantae</taxon>
        <taxon>Streptophyta</taxon>
        <taxon>Embryophyta</taxon>
        <taxon>Tracheophyta</taxon>
        <taxon>Spermatophyta</taxon>
        <taxon>Magnoliopsida</taxon>
        <taxon>eudicotyledons</taxon>
        <taxon>Gunneridae</taxon>
        <taxon>Pentapetalae</taxon>
        <taxon>rosids</taxon>
        <taxon>fabids</taxon>
        <taxon>Malpighiales</taxon>
        <taxon>Rhizophoraceae</taxon>
        <taxon>Rhizophora</taxon>
    </lineage>
</organism>
<reference evidence="1" key="1">
    <citation type="submission" date="2018-02" db="EMBL/GenBank/DDBJ databases">
        <title>Rhizophora mucronata_Transcriptome.</title>
        <authorList>
            <person name="Meera S.P."/>
            <person name="Sreeshan A."/>
            <person name="Augustine A."/>
        </authorList>
    </citation>
    <scope>NUCLEOTIDE SEQUENCE</scope>
    <source>
        <tissue evidence="1">Leaf</tissue>
    </source>
</reference>
<accession>A0A2P2M0F4</accession>
<sequence>MLNTSIIGFPSFYYNLELTIPFSDLKSTTFLESCHQLYSITAQGNKIIGKHVLAHKTNKEQRAGKALQ</sequence>
<protein>
    <submittedName>
        <fullName evidence="1">Uncharacterized protein</fullName>
    </submittedName>
</protein>
<name>A0A2P2M0F4_RHIMU</name>